<dbReference type="SUPFAM" id="SSF51735">
    <property type="entry name" value="NAD(P)-binding Rossmann-fold domains"/>
    <property type="match status" value="1"/>
</dbReference>
<dbReference type="Proteomes" id="UP001597419">
    <property type="component" value="Unassembled WGS sequence"/>
</dbReference>
<dbReference type="RefSeq" id="WP_345400881.1">
    <property type="nucleotide sequence ID" value="NZ_BAABHG010000012.1"/>
</dbReference>
<protein>
    <submittedName>
        <fullName evidence="3">NAD(P)-binding domain-containing protein</fullName>
    </submittedName>
</protein>
<reference evidence="4" key="1">
    <citation type="journal article" date="2019" name="Int. J. Syst. Evol. Microbiol.">
        <title>The Global Catalogue of Microorganisms (GCM) 10K type strain sequencing project: providing services to taxonomists for standard genome sequencing and annotation.</title>
        <authorList>
            <consortium name="The Broad Institute Genomics Platform"/>
            <consortium name="The Broad Institute Genome Sequencing Center for Infectious Disease"/>
            <person name="Wu L."/>
            <person name="Ma J."/>
        </authorList>
    </citation>
    <scope>NUCLEOTIDE SEQUENCE [LARGE SCALE GENOMIC DNA]</scope>
    <source>
        <strain evidence="4">CGMCC 4.7643</strain>
    </source>
</reference>
<proteinExistence type="predicted"/>
<dbReference type="Gene3D" id="3.40.50.720">
    <property type="entry name" value="NAD(P)-binding Rossmann-like Domain"/>
    <property type="match status" value="1"/>
</dbReference>
<dbReference type="InterPro" id="IPR013328">
    <property type="entry name" value="6PGD_dom2"/>
</dbReference>
<evidence type="ECO:0000313" key="4">
    <source>
        <dbReference type="Proteomes" id="UP001597419"/>
    </source>
</evidence>
<feature type="domain" description="NADPH-dependent reductive aminase-like C-terminal" evidence="2">
    <location>
        <begin position="151"/>
        <end position="277"/>
    </location>
</feature>
<name>A0ABW5GNC3_9PSEU</name>
<dbReference type="Gene3D" id="1.10.1040.10">
    <property type="entry name" value="N-(1-d-carboxylethyl)-l-norvaline Dehydrogenase, domain 2"/>
    <property type="match status" value="1"/>
</dbReference>
<evidence type="ECO:0000313" key="3">
    <source>
        <dbReference type="EMBL" id="MFD2462386.1"/>
    </source>
</evidence>
<evidence type="ECO:0000259" key="1">
    <source>
        <dbReference type="Pfam" id="PF03446"/>
    </source>
</evidence>
<sequence>MTSQLPAMPTVVIGGNVRALALAEVLDPALVWSPTAAEAMMSLQETLAEPALVVLCLDDYDGLTDMLDRHEKLLAGQDIVNLTSGTSAEAQEAAARFAAMSAKYLDGALMAHPEHVGNAETVVVYSGSAEVFQRNEGVLARLGAATYLGPDAGTAALYDVAMLNFAWATLAGYLQTATILSTAEVQAESFTPMLTRWLSGTVVDVIKGYATQLDRGDYPGDEEWLELDYPLMRHLVQVSEERGLDTRLPRLIESLTAEGIAAGYGKKSFASLTKVMRHG</sequence>
<organism evidence="3 4">
    <name type="scientific">Amycolatopsis samaneae</name>
    <dbReference type="NCBI Taxonomy" id="664691"/>
    <lineage>
        <taxon>Bacteria</taxon>
        <taxon>Bacillati</taxon>
        <taxon>Actinomycetota</taxon>
        <taxon>Actinomycetes</taxon>
        <taxon>Pseudonocardiales</taxon>
        <taxon>Pseudonocardiaceae</taxon>
        <taxon>Amycolatopsis</taxon>
    </lineage>
</organism>
<dbReference type="EMBL" id="JBHUKU010000015">
    <property type="protein sequence ID" value="MFD2462386.1"/>
    <property type="molecule type" value="Genomic_DNA"/>
</dbReference>
<dbReference type="Pfam" id="PF21761">
    <property type="entry name" value="RedAm-like_C"/>
    <property type="match status" value="1"/>
</dbReference>
<evidence type="ECO:0000259" key="2">
    <source>
        <dbReference type="Pfam" id="PF21761"/>
    </source>
</evidence>
<dbReference type="InterPro" id="IPR048666">
    <property type="entry name" value="RedAm-like_C"/>
</dbReference>
<dbReference type="InterPro" id="IPR036291">
    <property type="entry name" value="NAD(P)-bd_dom_sf"/>
</dbReference>
<accession>A0ABW5GNC3</accession>
<feature type="domain" description="6-phosphogluconate dehydrogenase NADP-binding" evidence="1">
    <location>
        <begin position="18"/>
        <end position="147"/>
    </location>
</feature>
<keyword evidence="4" id="KW-1185">Reference proteome</keyword>
<dbReference type="Pfam" id="PF03446">
    <property type="entry name" value="NAD_binding_2"/>
    <property type="match status" value="1"/>
</dbReference>
<gene>
    <name evidence="3" type="ORF">ACFSYJ_27520</name>
</gene>
<comment type="caution">
    <text evidence="3">The sequence shown here is derived from an EMBL/GenBank/DDBJ whole genome shotgun (WGS) entry which is preliminary data.</text>
</comment>
<dbReference type="InterPro" id="IPR006115">
    <property type="entry name" value="6PGDH_NADP-bd"/>
</dbReference>